<gene>
    <name evidence="2" type="ORF">FIBSPDRAFT_928980</name>
</gene>
<keyword evidence="3" id="KW-1185">Reference proteome</keyword>
<dbReference type="OrthoDB" id="10543199at2759"/>
<feature type="compositionally biased region" description="Basic and acidic residues" evidence="1">
    <location>
        <begin position="1"/>
        <end position="14"/>
    </location>
</feature>
<dbReference type="AlphaFoldDB" id="A0A166PG29"/>
<sequence length="555" mass="61927">MLRRFKQDSYDARRAVIQPAPSTPSSPSCTSCLMTPKLEMDRIDTSSFSESFSPWMHEARPRHSPLTPAIMPSSGIDAHPISIADMSYDVKEIMVLSKKHKKKTSKSNCISESSHRDSTLGFKGLDLDHIRLVGTGLRLGTIEGDNRDSLDPRLSYMSADISDRMELHDSLEMQIREQVAQNRASFWDNLTDDESTSPATGTFLELEPVLRLPFPRRLQVRKRKSFASRLVSGISASAINQKDRIKRKFRRHVQVVNSPASTTSLESSSSRNVSLPCGTVQAGSGIGFTYNSRSTAISEASISTTAPRTCHGLFSAMSLPSMHRKRRTRERSSPDLDVTEEDREMHAVMREIYGSRWSLEMSALGYSPPFDTYSCTPSSPTLDTPFLSPEAAEFLNVKEAVAGDPDATLRLLAKFRLSLEHAITLAHDAFYSYSLPSALRHISHKTEVIEEERRTQGVDSSEGEKKASVDSVKSHTCKLDIGSGVVMDTRGTCVHSSAVAIEGRLFVNVPAIESFQPRLKIRRGLERIEVWRHIRSHEIPNTILETRLHRAQLGE</sequence>
<proteinExistence type="predicted"/>
<evidence type="ECO:0000256" key="1">
    <source>
        <dbReference type="SAM" id="MobiDB-lite"/>
    </source>
</evidence>
<dbReference type="EMBL" id="KV417517">
    <property type="protein sequence ID" value="KZP26049.1"/>
    <property type="molecule type" value="Genomic_DNA"/>
</dbReference>
<protein>
    <submittedName>
        <fullName evidence="2">Uncharacterized protein</fullName>
    </submittedName>
</protein>
<feature type="region of interest" description="Disordered" evidence="1">
    <location>
        <begin position="1"/>
        <end position="30"/>
    </location>
</feature>
<evidence type="ECO:0000313" key="2">
    <source>
        <dbReference type="EMBL" id="KZP26049.1"/>
    </source>
</evidence>
<accession>A0A166PG29</accession>
<organism evidence="2 3">
    <name type="scientific">Athelia psychrophila</name>
    <dbReference type="NCBI Taxonomy" id="1759441"/>
    <lineage>
        <taxon>Eukaryota</taxon>
        <taxon>Fungi</taxon>
        <taxon>Dikarya</taxon>
        <taxon>Basidiomycota</taxon>
        <taxon>Agaricomycotina</taxon>
        <taxon>Agaricomycetes</taxon>
        <taxon>Agaricomycetidae</taxon>
        <taxon>Atheliales</taxon>
        <taxon>Atheliaceae</taxon>
        <taxon>Athelia</taxon>
    </lineage>
</organism>
<name>A0A166PG29_9AGAM</name>
<evidence type="ECO:0000313" key="3">
    <source>
        <dbReference type="Proteomes" id="UP000076532"/>
    </source>
</evidence>
<reference evidence="2 3" key="1">
    <citation type="journal article" date="2016" name="Mol. Biol. Evol.">
        <title>Comparative Genomics of Early-Diverging Mushroom-Forming Fungi Provides Insights into the Origins of Lignocellulose Decay Capabilities.</title>
        <authorList>
            <person name="Nagy L.G."/>
            <person name="Riley R."/>
            <person name="Tritt A."/>
            <person name="Adam C."/>
            <person name="Daum C."/>
            <person name="Floudas D."/>
            <person name="Sun H."/>
            <person name="Yadav J.S."/>
            <person name="Pangilinan J."/>
            <person name="Larsson K.H."/>
            <person name="Matsuura K."/>
            <person name="Barry K."/>
            <person name="Labutti K."/>
            <person name="Kuo R."/>
            <person name="Ohm R.A."/>
            <person name="Bhattacharya S.S."/>
            <person name="Shirouzu T."/>
            <person name="Yoshinaga Y."/>
            <person name="Martin F.M."/>
            <person name="Grigoriev I.V."/>
            <person name="Hibbett D.S."/>
        </authorList>
    </citation>
    <scope>NUCLEOTIDE SEQUENCE [LARGE SCALE GENOMIC DNA]</scope>
    <source>
        <strain evidence="2 3">CBS 109695</strain>
    </source>
</reference>
<dbReference type="Proteomes" id="UP000076532">
    <property type="component" value="Unassembled WGS sequence"/>
</dbReference>